<dbReference type="GO" id="GO:0009229">
    <property type="term" value="P:thiamine diphosphate biosynthetic process"/>
    <property type="evidence" value="ECO:0007669"/>
    <property type="project" value="InterPro"/>
</dbReference>
<dbReference type="EMBL" id="JASCXW010000034">
    <property type="protein sequence ID" value="MDI6453557.1"/>
    <property type="molecule type" value="Genomic_DNA"/>
</dbReference>
<dbReference type="SUPFAM" id="SSF63862">
    <property type="entry name" value="Thiamin pyrophosphokinase, substrate-binding domain"/>
    <property type="match status" value="1"/>
</dbReference>
<dbReference type="InterPro" id="IPR036759">
    <property type="entry name" value="TPK_catalytic_sf"/>
</dbReference>
<dbReference type="CDD" id="cd07995">
    <property type="entry name" value="TPK"/>
    <property type="match status" value="1"/>
</dbReference>
<dbReference type="InterPro" id="IPR007371">
    <property type="entry name" value="TPK_catalytic"/>
</dbReference>
<evidence type="ECO:0000256" key="3">
    <source>
        <dbReference type="ARBA" id="ARBA00022777"/>
    </source>
</evidence>
<dbReference type="GO" id="GO:0005524">
    <property type="term" value="F:ATP binding"/>
    <property type="evidence" value="ECO:0007669"/>
    <property type="project" value="UniProtKB-KW"/>
</dbReference>
<protein>
    <recommendedName>
        <fullName evidence="5">Thiamine diphosphokinase</fullName>
        <ecNumber evidence="5">2.7.6.2</ecNumber>
    </recommendedName>
</protein>
<name>A0AAW6U6P8_9MOLU</name>
<organism evidence="7 8">
    <name type="scientific">Peloplasma aerotolerans</name>
    <dbReference type="NCBI Taxonomy" id="3044389"/>
    <lineage>
        <taxon>Bacteria</taxon>
        <taxon>Bacillati</taxon>
        <taxon>Mycoplasmatota</taxon>
        <taxon>Mollicutes</taxon>
        <taxon>Acholeplasmatales</taxon>
        <taxon>Acholeplasmataceae</taxon>
        <taxon>Peloplasma</taxon>
    </lineage>
</organism>
<accession>A0AAW6U6P8</accession>
<dbReference type="SUPFAM" id="SSF63999">
    <property type="entry name" value="Thiamin pyrophosphokinase, catalytic domain"/>
    <property type="match status" value="1"/>
</dbReference>
<feature type="domain" description="Thiamin pyrophosphokinase thiamin-binding" evidence="6">
    <location>
        <begin position="133"/>
        <end position="195"/>
    </location>
</feature>
<evidence type="ECO:0000313" key="7">
    <source>
        <dbReference type="EMBL" id="MDI6453557.1"/>
    </source>
</evidence>
<evidence type="ECO:0000259" key="6">
    <source>
        <dbReference type="SMART" id="SM00983"/>
    </source>
</evidence>
<dbReference type="Proteomes" id="UP001431532">
    <property type="component" value="Unassembled WGS sequence"/>
</dbReference>
<keyword evidence="8" id="KW-1185">Reference proteome</keyword>
<dbReference type="GO" id="GO:0030975">
    <property type="term" value="F:thiamine binding"/>
    <property type="evidence" value="ECO:0007669"/>
    <property type="project" value="InterPro"/>
</dbReference>
<dbReference type="InterPro" id="IPR006282">
    <property type="entry name" value="Thi_PPkinase"/>
</dbReference>
<evidence type="ECO:0000256" key="2">
    <source>
        <dbReference type="ARBA" id="ARBA00022741"/>
    </source>
</evidence>
<dbReference type="Pfam" id="PF04263">
    <property type="entry name" value="TPK_catalytic"/>
    <property type="match status" value="1"/>
</dbReference>
<dbReference type="InterPro" id="IPR007373">
    <property type="entry name" value="Thiamin_PyroPKinase_B1-bd"/>
</dbReference>
<dbReference type="PANTHER" id="PTHR41299">
    <property type="entry name" value="THIAMINE PYROPHOSPHOKINASE"/>
    <property type="match status" value="1"/>
</dbReference>
<reference evidence="7" key="1">
    <citation type="submission" date="2023-05" db="EMBL/GenBank/DDBJ databases">
        <title>Mariniplasma microaerophilum sp. nov., a novel anaerobic mollicute isolated from terrestrial mud volcano, Taman Peninsula, Russia.</title>
        <authorList>
            <person name="Khomyakova M.A."/>
            <person name="Merkel A.Y."/>
            <person name="Slobodkin A.I."/>
        </authorList>
    </citation>
    <scope>NUCLEOTIDE SEQUENCE</scope>
    <source>
        <strain evidence="7">M4Ah</strain>
    </source>
</reference>
<dbReference type="GO" id="GO:0006772">
    <property type="term" value="P:thiamine metabolic process"/>
    <property type="evidence" value="ECO:0007669"/>
    <property type="project" value="UniProtKB-UniRule"/>
</dbReference>
<keyword evidence="1 7" id="KW-0808">Transferase</keyword>
<evidence type="ECO:0000256" key="5">
    <source>
        <dbReference type="NCBIfam" id="TIGR01378"/>
    </source>
</evidence>
<dbReference type="GO" id="GO:0004788">
    <property type="term" value="F:thiamine diphosphokinase activity"/>
    <property type="evidence" value="ECO:0007669"/>
    <property type="project" value="UniProtKB-UniRule"/>
</dbReference>
<dbReference type="Gene3D" id="3.40.50.10240">
    <property type="entry name" value="Thiamin pyrophosphokinase, catalytic domain"/>
    <property type="match status" value="1"/>
</dbReference>
<gene>
    <name evidence="7" type="ORF">QJ521_08255</name>
</gene>
<dbReference type="SMART" id="SM00983">
    <property type="entry name" value="TPK_B1_binding"/>
    <property type="match status" value="1"/>
</dbReference>
<evidence type="ECO:0000256" key="4">
    <source>
        <dbReference type="ARBA" id="ARBA00022840"/>
    </source>
</evidence>
<evidence type="ECO:0000256" key="1">
    <source>
        <dbReference type="ARBA" id="ARBA00022679"/>
    </source>
</evidence>
<comment type="caution">
    <text evidence="7">The sequence shown here is derived from an EMBL/GenBank/DDBJ whole genome shotgun (WGS) entry which is preliminary data.</text>
</comment>
<dbReference type="InterPro" id="IPR036371">
    <property type="entry name" value="TPK_B1-bd_sf"/>
</dbReference>
<dbReference type="Pfam" id="PF04265">
    <property type="entry name" value="TPK_B1_binding"/>
    <property type="match status" value="1"/>
</dbReference>
<keyword evidence="4" id="KW-0067">ATP-binding</keyword>
<dbReference type="GO" id="GO:0016301">
    <property type="term" value="F:kinase activity"/>
    <property type="evidence" value="ECO:0007669"/>
    <property type="project" value="UniProtKB-KW"/>
</dbReference>
<dbReference type="RefSeq" id="WP_282839991.1">
    <property type="nucleotide sequence ID" value="NZ_JASCXW010000034.1"/>
</dbReference>
<dbReference type="PANTHER" id="PTHR41299:SF1">
    <property type="entry name" value="THIAMINE PYROPHOSPHOKINASE"/>
    <property type="match status" value="1"/>
</dbReference>
<dbReference type="InterPro" id="IPR053149">
    <property type="entry name" value="TPK"/>
</dbReference>
<keyword evidence="3" id="KW-0418">Kinase</keyword>
<dbReference type="NCBIfam" id="TIGR01378">
    <property type="entry name" value="thi_PPkinase"/>
    <property type="match status" value="1"/>
</dbReference>
<dbReference type="AlphaFoldDB" id="A0AAW6U6P8"/>
<dbReference type="EC" id="2.7.6.2" evidence="5"/>
<keyword evidence="2" id="KW-0547">Nucleotide-binding</keyword>
<sequence>MRAIIVTHPTPKDIKKIFPLKDSDYIIAVDQAVLSLYKQRIKIDLAVGDFDSLQNHGILTNLNVVRLNPVKDVTDTHQALVEASKLNADELYLIGGIGGERIEHFMVHTMFFNEFPEMIIKDDHSTIYLLDKGVHEISNNNHYVSIFAYPRAKVSLTGFKYDLTEYLLTTYDPLCISNELNEHKGFVEVFEGKALVVISKKS</sequence>
<evidence type="ECO:0000313" key="8">
    <source>
        <dbReference type="Proteomes" id="UP001431532"/>
    </source>
</evidence>
<proteinExistence type="predicted"/>